<dbReference type="InterPro" id="IPR007029">
    <property type="entry name" value="YHS_dom"/>
</dbReference>
<dbReference type="RefSeq" id="WP_208760091.1">
    <property type="nucleotide sequence ID" value="NZ_BSPF01000086.1"/>
</dbReference>
<evidence type="ECO:0000313" key="3">
    <source>
        <dbReference type="EMBL" id="TWI42634.1"/>
    </source>
</evidence>
<dbReference type="EMBL" id="VLKT01000002">
    <property type="protein sequence ID" value="TWI42634.1"/>
    <property type="molecule type" value="Genomic_DNA"/>
</dbReference>
<gene>
    <name evidence="3" type="ORF">IQ26_00395</name>
</gene>
<keyword evidence="4" id="KW-1185">Reference proteome</keyword>
<reference evidence="3 4" key="1">
    <citation type="journal article" date="2015" name="Stand. Genomic Sci.">
        <title>Genomic Encyclopedia of Bacterial and Archaeal Type Strains, Phase III: the genomes of soil and plant-associated and newly described type strains.</title>
        <authorList>
            <person name="Whitman W.B."/>
            <person name="Woyke T."/>
            <person name="Klenk H.P."/>
            <person name="Zhou Y."/>
            <person name="Lilburn T.G."/>
            <person name="Beck B.J."/>
            <person name="De Vos P."/>
            <person name="Vandamme P."/>
            <person name="Eisen J.A."/>
            <person name="Garrity G."/>
            <person name="Hugenholtz P."/>
            <person name="Kyrpides N.C."/>
        </authorList>
    </citation>
    <scope>NUCLEOTIDE SEQUENCE [LARGE SCALE GENOMIC DNA]</scope>
    <source>
        <strain evidence="3 4">CGMCC 1.2546</strain>
    </source>
</reference>
<evidence type="ECO:0000313" key="4">
    <source>
        <dbReference type="Proteomes" id="UP000317122"/>
    </source>
</evidence>
<accession>A0A562PDX0</accession>
<evidence type="ECO:0000259" key="2">
    <source>
        <dbReference type="Pfam" id="PF04945"/>
    </source>
</evidence>
<proteinExistence type="predicted"/>
<dbReference type="NCBIfam" id="NF041384">
    <property type="entry name" value="YHS_seleno_dom"/>
    <property type="match status" value="1"/>
</dbReference>
<feature type="chain" id="PRO_5022164080" evidence="1">
    <location>
        <begin position="33"/>
        <end position="175"/>
    </location>
</feature>
<keyword evidence="1" id="KW-0732">Signal</keyword>
<comment type="caution">
    <text evidence="3">The sequence shown here is derived from an EMBL/GenBank/DDBJ whole genome shotgun (WGS) entry which is preliminary data.</text>
</comment>
<feature type="domain" description="YHS" evidence="2">
    <location>
        <begin position="52"/>
        <end position="98"/>
    </location>
</feature>
<feature type="signal peptide" evidence="1">
    <location>
        <begin position="1"/>
        <end position="32"/>
    </location>
</feature>
<sequence>MSTSITSKLVRYSVSAAAFALAAVAGAGSAFADDSVNTGYFGGVALMGYDTVAYFTDGKAVKGSEEYSYEWLGTPWHFASKKHQEMFMSEPAKYAPQYGGYCAGEVALNDSVTVNVDPEAFKIIDGKLYLIYDEGNAAAFADNADDLVPKGDAKWPVVEAKLAVDEPDWNLINNP</sequence>
<dbReference type="AlphaFoldDB" id="A0A562PDX0"/>
<dbReference type="Pfam" id="PF04945">
    <property type="entry name" value="YHS"/>
    <property type="match status" value="1"/>
</dbReference>
<protein>
    <submittedName>
        <fullName evidence="3">YHS domain-containing protein</fullName>
    </submittedName>
</protein>
<organism evidence="3 4">
    <name type="scientific">Mesorhizobium tianshanense</name>
    <dbReference type="NCBI Taxonomy" id="39844"/>
    <lineage>
        <taxon>Bacteria</taxon>
        <taxon>Pseudomonadati</taxon>
        <taxon>Pseudomonadota</taxon>
        <taxon>Alphaproteobacteria</taxon>
        <taxon>Hyphomicrobiales</taxon>
        <taxon>Phyllobacteriaceae</taxon>
        <taxon>Mesorhizobium</taxon>
    </lineage>
</organism>
<dbReference type="Proteomes" id="UP000317122">
    <property type="component" value="Unassembled WGS sequence"/>
</dbReference>
<evidence type="ECO:0000256" key="1">
    <source>
        <dbReference type="SAM" id="SignalP"/>
    </source>
</evidence>
<name>A0A562PDX0_9HYPH</name>